<evidence type="ECO:0000256" key="1">
    <source>
        <dbReference type="SAM" id="MobiDB-lite"/>
    </source>
</evidence>
<feature type="region of interest" description="Disordered" evidence="1">
    <location>
        <begin position="367"/>
        <end position="387"/>
    </location>
</feature>
<gene>
    <name evidence="2" type="ORF">SAMN04489810_3501</name>
</gene>
<reference evidence="2 3" key="1">
    <citation type="submission" date="2016-10" db="EMBL/GenBank/DDBJ databases">
        <authorList>
            <person name="de Groot N.N."/>
        </authorList>
    </citation>
    <scope>NUCLEOTIDE SEQUENCE [LARGE SCALE GENOMIC DNA]</scope>
    <source>
        <strain evidence="2 3">DSM 23142</strain>
    </source>
</reference>
<dbReference type="RefSeq" id="WP_091492915.1">
    <property type="nucleotide sequence ID" value="NZ_LT629692.1"/>
</dbReference>
<keyword evidence="3" id="KW-1185">Reference proteome</keyword>
<proteinExistence type="predicted"/>
<sequence>MGTPRVAIILRYGLNPTAWRKRHDAGELVDETPYAYHLADAWFTTAWSTDHNEGRMSRMLRMTVRRVMGFDLVHVWRNRRIIQAADAVWTHTEREHLAVAFLKALQPRRYRAVTVAQSVWLWDQWGSISGVRRRLFGSLLRRHEVEVVLSSDNRDLSRSSVPGRTVIRVPFGTHFARARGADTALPVPPRVLTIGNDRHRDWPLLVEVSKRMPEVDFDVISLSADAKSQPWPANVVVRSTTQLDILENAYAEATVVAIPLIRNHHASGCTVAIEAISAGLPVVASEAGGIEEYLEGGATQLVAVGDAAGFEAAIRSAIAAPPQADPGVAEARGLSESDYVTRLASLTLSLLERAPIAPAVETFAHITEPPTKQAASPASTDEANIPA</sequence>
<protein>
    <submittedName>
        <fullName evidence="2">Glycosyltransferase involved in cell wall bisynthesis</fullName>
    </submittedName>
</protein>
<evidence type="ECO:0000313" key="3">
    <source>
        <dbReference type="Proteomes" id="UP000199009"/>
    </source>
</evidence>
<dbReference type="Proteomes" id="UP000199009">
    <property type="component" value="Chromosome I"/>
</dbReference>
<dbReference type="SUPFAM" id="SSF53756">
    <property type="entry name" value="UDP-Glycosyltransferase/glycogen phosphorylase"/>
    <property type="match status" value="1"/>
</dbReference>
<dbReference type="GO" id="GO:0016740">
    <property type="term" value="F:transferase activity"/>
    <property type="evidence" value="ECO:0007669"/>
    <property type="project" value="UniProtKB-KW"/>
</dbReference>
<dbReference type="OrthoDB" id="5116476at2"/>
<accession>A0A1G8E0J4</accession>
<dbReference type="Pfam" id="PF13692">
    <property type="entry name" value="Glyco_trans_1_4"/>
    <property type="match status" value="1"/>
</dbReference>
<organism evidence="2 3">
    <name type="scientific">Microbacterium pygmaeum</name>
    <dbReference type="NCBI Taxonomy" id="370764"/>
    <lineage>
        <taxon>Bacteria</taxon>
        <taxon>Bacillati</taxon>
        <taxon>Actinomycetota</taxon>
        <taxon>Actinomycetes</taxon>
        <taxon>Micrococcales</taxon>
        <taxon>Microbacteriaceae</taxon>
        <taxon>Microbacterium</taxon>
    </lineage>
</organism>
<feature type="compositionally biased region" description="Polar residues" evidence="1">
    <location>
        <begin position="373"/>
        <end position="387"/>
    </location>
</feature>
<keyword evidence="2" id="KW-0808">Transferase</keyword>
<dbReference type="Gene3D" id="3.40.50.2000">
    <property type="entry name" value="Glycogen Phosphorylase B"/>
    <property type="match status" value="2"/>
</dbReference>
<dbReference type="STRING" id="370764.SAMN04489810_3501"/>
<dbReference type="EMBL" id="LT629692">
    <property type="protein sequence ID" value="SDH63492.1"/>
    <property type="molecule type" value="Genomic_DNA"/>
</dbReference>
<evidence type="ECO:0000313" key="2">
    <source>
        <dbReference type="EMBL" id="SDH63492.1"/>
    </source>
</evidence>
<dbReference type="AlphaFoldDB" id="A0A1G8E0J4"/>
<name>A0A1G8E0J4_9MICO</name>